<dbReference type="EMBL" id="JBBXMP010000302">
    <property type="protein sequence ID" value="KAL0058535.1"/>
    <property type="molecule type" value="Genomic_DNA"/>
</dbReference>
<name>A0ABR2ZB90_9AGAR</name>
<protein>
    <submittedName>
        <fullName evidence="1">Uncharacterized protein</fullName>
    </submittedName>
</protein>
<organism evidence="1 2">
    <name type="scientific">Marasmius tenuissimus</name>
    <dbReference type="NCBI Taxonomy" id="585030"/>
    <lineage>
        <taxon>Eukaryota</taxon>
        <taxon>Fungi</taxon>
        <taxon>Dikarya</taxon>
        <taxon>Basidiomycota</taxon>
        <taxon>Agaricomycotina</taxon>
        <taxon>Agaricomycetes</taxon>
        <taxon>Agaricomycetidae</taxon>
        <taxon>Agaricales</taxon>
        <taxon>Marasmiineae</taxon>
        <taxon>Marasmiaceae</taxon>
        <taxon>Marasmius</taxon>
    </lineage>
</organism>
<comment type="caution">
    <text evidence="1">The sequence shown here is derived from an EMBL/GenBank/DDBJ whole genome shotgun (WGS) entry which is preliminary data.</text>
</comment>
<feature type="non-terminal residue" evidence="1">
    <location>
        <position position="1"/>
    </location>
</feature>
<proteinExistence type="predicted"/>
<dbReference type="Proteomes" id="UP001437256">
    <property type="component" value="Unassembled WGS sequence"/>
</dbReference>
<reference evidence="1 2" key="1">
    <citation type="submission" date="2024-05" db="EMBL/GenBank/DDBJ databases">
        <title>A draft genome resource for the thread blight pathogen Marasmius tenuissimus strain MS-2.</title>
        <authorList>
            <person name="Yulfo-Soto G.E."/>
            <person name="Baruah I.K."/>
            <person name="Amoako-Attah I."/>
            <person name="Bukari Y."/>
            <person name="Meinhardt L.W."/>
            <person name="Bailey B.A."/>
            <person name="Cohen S.P."/>
        </authorList>
    </citation>
    <scope>NUCLEOTIDE SEQUENCE [LARGE SCALE GENOMIC DNA]</scope>
    <source>
        <strain evidence="1 2">MS-2</strain>
    </source>
</reference>
<keyword evidence="2" id="KW-1185">Reference proteome</keyword>
<evidence type="ECO:0000313" key="2">
    <source>
        <dbReference type="Proteomes" id="UP001437256"/>
    </source>
</evidence>
<evidence type="ECO:0000313" key="1">
    <source>
        <dbReference type="EMBL" id="KAL0058535.1"/>
    </source>
</evidence>
<sequence length="559" mass="63984">AMLLAFDDSPGVPVIIFQDGTEPPSSDPILCNLIDFDLALIPLANVMEVHGYSRLMMFYIDYHLQFQTEQTRNYGETWINPRTGEICTGIPGPRLEYTWEASPTPRAEIHNSVSPLPIRDYGNDKIMVKYLAECFTDSTFLSSCYLIHKRDFEVNWLELTTDSRLKLLPGSAVSMAEHAVIALFRYSSDHEAWTIWESSTRPELCSKSEENMRDGTKRYSFPSAFENWDELEFRFKYATTKNWFSNAAAWWLSQAPSILRQRRLQPSSEDVAIIYGVDIIISTVQDRQVLDGMDLARDCRPLRSNPSVFLFLTPPPSAWGIHEVVLWKDLQHIYYWSFSPDGSTRLSEVERQEYGLPRLLISFTPLAQTLRRQMYSSITTWQQSKNFNPTTTDFSRSLDFPTMEVIGAKLRELPEGGFMTFSASGMMLKSPIHVDNHIGHDAADNASRPTVVEQGRHSQTASFARKNTPGTTVLAVDDYTLPHLGNGYINHYMLRVSKTEPPPQIAISHDDDLVPLLRPREINGETWPTPEEFIDRLRQNFDFVDSEKHGVVYTRRRDG</sequence>
<gene>
    <name evidence="1" type="ORF">AAF712_014773</name>
</gene>
<accession>A0ABR2ZB90</accession>